<keyword evidence="2" id="KW-0863">Zinc-finger</keyword>
<evidence type="ECO:0000256" key="1">
    <source>
        <dbReference type="ARBA" id="ARBA00022723"/>
    </source>
</evidence>
<protein>
    <recommendedName>
        <fullName evidence="6">UBZ1-type domain-containing protein</fullName>
    </recommendedName>
</protein>
<name>A0A0P4VLP5_9HEMI</name>
<evidence type="ECO:0000256" key="2">
    <source>
        <dbReference type="ARBA" id="ARBA00022771"/>
    </source>
</evidence>
<feature type="domain" description="UBZ1-type" evidence="6">
    <location>
        <begin position="321"/>
        <end position="347"/>
    </location>
</feature>
<evidence type="ECO:0000313" key="7">
    <source>
        <dbReference type="EMBL" id="JAI56038.1"/>
    </source>
</evidence>
<dbReference type="GO" id="GO:0008270">
    <property type="term" value="F:zinc ion binding"/>
    <property type="evidence" value="ECO:0007669"/>
    <property type="project" value="UniProtKB-KW"/>
</dbReference>
<dbReference type="AlphaFoldDB" id="A0A0P4VLP5"/>
<organism evidence="7">
    <name type="scientific">Rhodnius neglectus</name>
    <dbReference type="NCBI Taxonomy" id="72488"/>
    <lineage>
        <taxon>Eukaryota</taxon>
        <taxon>Metazoa</taxon>
        <taxon>Ecdysozoa</taxon>
        <taxon>Arthropoda</taxon>
        <taxon>Hexapoda</taxon>
        <taxon>Insecta</taxon>
        <taxon>Pterygota</taxon>
        <taxon>Neoptera</taxon>
        <taxon>Paraneoptera</taxon>
        <taxon>Hemiptera</taxon>
        <taxon>Heteroptera</taxon>
        <taxon>Panheteroptera</taxon>
        <taxon>Cimicomorpha</taxon>
        <taxon>Reduviidae</taxon>
        <taxon>Triatominae</taxon>
        <taxon>Rhodnius</taxon>
    </lineage>
</organism>
<evidence type="ECO:0000256" key="4">
    <source>
        <dbReference type="ARBA" id="ARBA00023054"/>
    </source>
</evidence>
<keyword evidence="3" id="KW-0862">Zinc</keyword>
<dbReference type="InterPro" id="IPR009017">
    <property type="entry name" value="GFP"/>
</dbReference>
<dbReference type="CDD" id="cd21965">
    <property type="entry name" value="Zn-C2H2_CALCOCO1_TAX1BP1_like"/>
    <property type="match status" value="1"/>
</dbReference>
<dbReference type="Gene3D" id="2.40.155.10">
    <property type="entry name" value="Green fluorescent protein"/>
    <property type="match status" value="1"/>
</dbReference>
<accession>A0A0P4VLP5</accession>
<proteinExistence type="evidence at transcript level"/>
<keyword evidence="4 5" id="KW-0175">Coiled coil</keyword>
<sequence>MNTNNCNVLDTHLNKNSINDKAQVSNYALKVALHTMKERCQKLQNRLSCLEEENLQLRIERHSIPGVAKKERDLHIDNITLHKKIEELNRQKSQLSHHIFMVATENKELWERLSKLSDEKNVETYSKNLLMTSNKYTNVIPDKSLQILELCKDTKEESLEEISLKVLNSIRKTRPSLEGSECDDAMEWQTNALNVKGCEFNIKREDGQSELDGVIHMEIKDILDKLNIEKAMLKQQQEELKNALELMQRIAKEKKSQTCKTCAARYNEETASKTSIKPPELPENITTSAAADIEERDKSDLEMKFSAGITLKNKENAFEDRICPLCTKFYAKSTPFDEFNDHVLSHFVEDGEQDSHMSLFEITA</sequence>
<reference evidence="7" key="1">
    <citation type="journal article" date="2016" name="PLoS Negl. Trop. Dis.">
        <title>A Deep Insight into the Sialome of Rhodnius neglectus, a Vector of Chagas Disease.</title>
        <authorList>
            <person name="Santiago P.B."/>
            <person name="Assumpcao T.C."/>
            <person name="Araujo C.N."/>
            <person name="Bastos I.M."/>
            <person name="Neves D."/>
            <person name="Silva I.G."/>
            <person name="Charneau S."/>
            <person name="Queiroz R.M."/>
            <person name="Raiol T."/>
            <person name="Oliveira J.V."/>
            <person name="Sousa M.V."/>
            <person name="Calvo E."/>
            <person name="Ribeiro J.M."/>
            <person name="Santana J.M."/>
        </authorList>
    </citation>
    <scope>NUCLEOTIDE SEQUENCE</scope>
    <source>
        <tissue evidence="7">Salivary glands</tissue>
    </source>
</reference>
<evidence type="ECO:0000259" key="6">
    <source>
        <dbReference type="Pfam" id="PF18112"/>
    </source>
</evidence>
<keyword evidence="1" id="KW-0479">Metal-binding</keyword>
<feature type="coiled-coil region" evidence="5">
    <location>
        <begin position="216"/>
        <end position="257"/>
    </location>
</feature>
<evidence type="ECO:0000256" key="3">
    <source>
        <dbReference type="ARBA" id="ARBA00022833"/>
    </source>
</evidence>
<dbReference type="EMBL" id="GDKW01000557">
    <property type="protein sequence ID" value="JAI56038.1"/>
    <property type="molecule type" value="mRNA"/>
</dbReference>
<dbReference type="Pfam" id="PF18112">
    <property type="entry name" value="Zn-C2H2_12"/>
    <property type="match status" value="1"/>
</dbReference>
<dbReference type="InterPro" id="IPR041641">
    <property type="entry name" value="CALCOCO1/2_Zn_UBZ1"/>
</dbReference>
<feature type="coiled-coil region" evidence="5">
    <location>
        <begin position="33"/>
        <end position="60"/>
    </location>
</feature>
<evidence type="ECO:0000256" key="5">
    <source>
        <dbReference type="SAM" id="Coils"/>
    </source>
</evidence>